<dbReference type="Gene3D" id="3.40.630.30">
    <property type="match status" value="1"/>
</dbReference>
<feature type="region of interest" description="Disordered" evidence="1">
    <location>
        <begin position="279"/>
        <end position="304"/>
    </location>
</feature>
<dbReference type="InterPro" id="IPR000182">
    <property type="entry name" value="GNAT_dom"/>
</dbReference>
<dbReference type="InterPro" id="IPR056934">
    <property type="entry name" value="SH3_Rv0428c"/>
</dbReference>
<gene>
    <name evidence="3" type="ORF">KIH27_17250</name>
</gene>
<protein>
    <submittedName>
        <fullName evidence="3">GNAT family N-acetyltransferase</fullName>
    </submittedName>
</protein>
<name>A0ABS5RM06_9MYCO</name>
<feature type="domain" description="N-acetyltransferase" evidence="2">
    <location>
        <begin position="151"/>
        <end position="342"/>
    </location>
</feature>
<dbReference type="InterPro" id="IPR016181">
    <property type="entry name" value="Acyl_CoA_acyltransferase"/>
</dbReference>
<dbReference type="PROSITE" id="PS51186">
    <property type="entry name" value="GNAT"/>
    <property type="match status" value="1"/>
</dbReference>
<sequence>MMATPPELPEVGTRVSLRYLRPPGSDPSMGDVLGHLVEVGPRVRVRAADGEVHEFRLADVLYVRRLTDRPVKNSAIRAVEHAAALAWPGSEHQWLDGWWLRAGPCADLAANSAVPLDMFVQTSTIPAIIDWYVQRGLPPRLAVPERLLRVPENLPAVHETRTLVCDVLPEDPAPTVTLSPQPDADWLRCHGAGTPVEVLTAVVDGEAVFASVPGAAVGRAAVTESPDGTRWVGLTALRVLEDQRRSGHGRAICAALLAWGAGRGATRAYAQVDSGSARLDDGETKLGPLQQPSGSARLDEGETKLGPLHLPSADPGAFGFFEAIGFTGQHRTRYLDAHSVRP</sequence>
<comment type="caution">
    <text evidence="3">The sequence shown here is derived from an EMBL/GenBank/DDBJ whole genome shotgun (WGS) entry which is preliminary data.</text>
</comment>
<reference evidence="3 4" key="1">
    <citation type="submission" date="2021-05" db="EMBL/GenBank/DDBJ databases">
        <title>Mycobacterium acidophilum sp. nov., an extremely acid-tolerant member of the genus Mycobacterium.</title>
        <authorList>
            <person name="Xia J."/>
        </authorList>
    </citation>
    <scope>NUCLEOTIDE SEQUENCE [LARGE SCALE GENOMIC DNA]</scope>
    <source>
        <strain evidence="3 4">M1</strain>
    </source>
</reference>
<dbReference type="InterPro" id="IPR056935">
    <property type="entry name" value="Rv0428c-like_C"/>
</dbReference>
<evidence type="ECO:0000313" key="3">
    <source>
        <dbReference type="EMBL" id="MBS9535335.1"/>
    </source>
</evidence>
<keyword evidence="4" id="KW-1185">Reference proteome</keyword>
<dbReference type="Proteomes" id="UP001519535">
    <property type="component" value="Unassembled WGS sequence"/>
</dbReference>
<accession>A0ABS5RM06</accession>
<evidence type="ECO:0000256" key="1">
    <source>
        <dbReference type="SAM" id="MobiDB-lite"/>
    </source>
</evidence>
<evidence type="ECO:0000313" key="4">
    <source>
        <dbReference type="Proteomes" id="UP001519535"/>
    </source>
</evidence>
<dbReference type="Pfam" id="PF24553">
    <property type="entry name" value="Rv0428c_C"/>
    <property type="match status" value="1"/>
</dbReference>
<dbReference type="EMBL" id="JAHCLR010000040">
    <property type="protein sequence ID" value="MBS9535335.1"/>
    <property type="molecule type" value="Genomic_DNA"/>
</dbReference>
<organism evidence="3 4">
    <name type="scientific">Mycolicibacter acidiphilus</name>
    <dbReference type="NCBI Taxonomy" id="2835306"/>
    <lineage>
        <taxon>Bacteria</taxon>
        <taxon>Bacillati</taxon>
        <taxon>Actinomycetota</taxon>
        <taxon>Actinomycetes</taxon>
        <taxon>Mycobacteriales</taxon>
        <taxon>Mycobacteriaceae</taxon>
        <taxon>Mycolicibacter</taxon>
    </lineage>
</organism>
<dbReference type="SUPFAM" id="SSF55729">
    <property type="entry name" value="Acyl-CoA N-acyltransferases (Nat)"/>
    <property type="match status" value="1"/>
</dbReference>
<dbReference type="Pfam" id="PF24551">
    <property type="entry name" value="SH3_Rv0428c"/>
    <property type="match status" value="1"/>
</dbReference>
<dbReference type="CDD" id="cd04301">
    <property type="entry name" value="NAT_SF"/>
    <property type="match status" value="1"/>
</dbReference>
<evidence type="ECO:0000259" key="2">
    <source>
        <dbReference type="PROSITE" id="PS51186"/>
    </source>
</evidence>
<proteinExistence type="predicted"/>